<dbReference type="PRINTS" id="PR00364">
    <property type="entry name" value="DISEASERSIST"/>
</dbReference>
<evidence type="ECO:0000259" key="2">
    <source>
        <dbReference type="PROSITE" id="PS50043"/>
    </source>
</evidence>
<reference evidence="3 4" key="1">
    <citation type="submission" date="2014-05" db="EMBL/GenBank/DDBJ databases">
        <title>Draft genome sequence of Amycolatopsis rifamycinica DSM 46095.</title>
        <authorList>
            <person name="Lal R."/>
            <person name="Saxena A."/>
            <person name="Kumari R."/>
            <person name="Mukherjee U."/>
            <person name="Singh P."/>
            <person name="Sangwan N."/>
            <person name="Mahato N.K."/>
        </authorList>
    </citation>
    <scope>NUCLEOTIDE SEQUENCE [LARGE SCALE GENOMIC DNA]</scope>
    <source>
        <strain evidence="3 4">DSM 46095</strain>
    </source>
</reference>
<dbReference type="InterPro" id="IPR000792">
    <property type="entry name" value="Tscrpt_reg_LuxR_C"/>
</dbReference>
<dbReference type="PANTHER" id="PTHR47691">
    <property type="entry name" value="REGULATOR-RELATED"/>
    <property type="match status" value="1"/>
</dbReference>
<dbReference type="GO" id="GO:0006355">
    <property type="term" value="P:regulation of DNA-templated transcription"/>
    <property type="evidence" value="ECO:0007669"/>
    <property type="project" value="InterPro"/>
</dbReference>
<dbReference type="RefSeq" id="WP_043779663.1">
    <property type="nucleotide sequence ID" value="NZ_JMQI01000026.1"/>
</dbReference>
<organism evidence="3 4">
    <name type="scientific">Amycolatopsis rifamycinica</name>
    <dbReference type="NCBI Taxonomy" id="287986"/>
    <lineage>
        <taxon>Bacteria</taxon>
        <taxon>Bacillati</taxon>
        <taxon>Actinomycetota</taxon>
        <taxon>Actinomycetes</taxon>
        <taxon>Pseudonocardiales</taxon>
        <taxon>Pseudonocardiaceae</taxon>
        <taxon>Amycolatopsis</taxon>
    </lineage>
</organism>
<feature type="region of interest" description="Disordered" evidence="1">
    <location>
        <begin position="674"/>
        <end position="695"/>
    </location>
</feature>
<dbReference type="STRING" id="287986.DV20_12755"/>
<name>A0A066UCE3_9PSEU</name>
<dbReference type="PANTHER" id="PTHR47691:SF3">
    <property type="entry name" value="HTH-TYPE TRANSCRIPTIONAL REGULATOR RV0890C-RELATED"/>
    <property type="match status" value="1"/>
</dbReference>
<gene>
    <name evidence="3" type="ORF">DV20_12755</name>
</gene>
<dbReference type="Proteomes" id="UP000027345">
    <property type="component" value="Unassembled WGS sequence"/>
</dbReference>
<dbReference type="Pfam" id="PF00196">
    <property type="entry name" value="GerE"/>
    <property type="match status" value="1"/>
</dbReference>
<dbReference type="OrthoDB" id="9812579at2"/>
<keyword evidence="4" id="KW-1185">Reference proteome</keyword>
<dbReference type="PROSITE" id="PS50043">
    <property type="entry name" value="HTH_LUXR_2"/>
    <property type="match status" value="1"/>
</dbReference>
<dbReference type="SMART" id="SM00421">
    <property type="entry name" value="HTH_LUXR"/>
    <property type="match status" value="1"/>
</dbReference>
<evidence type="ECO:0000313" key="4">
    <source>
        <dbReference type="Proteomes" id="UP000027345"/>
    </source>
</evidence>
<protein>
    <submittedName>
        <fullName evidence="3">LuxR family transcriptional regulator</fullName>
    </submittedName>
</protein>
<proteinExistence type="predicted"/>
<dbReference type="EMBL" id="JMQI01000026">
    <property type="protein sequence ID" value="KDN21794.1"/>
    <property type="molecule type" value="Genomic_DNA"/>
</dbReference>
<dbReference type="InterPro" id="IPR036388">
    <property type="entry name" value="WH-like_DNA-bd_sf"/>
</dbReference>
<accession>A0A066UCE3</accession>
<comment type="caution">
    <text evidence="3">The sequence shown here is derived from an EMBL/GenBank/DDBJ whole genome shotgun (WGS) entry which is preliminary data.</text>
</comment>
<feature type="compositionally biased region" description="Low complexity" evidence="1">
    <location>
        <begin position="680"/>
        <end position="694"/>
    </location>
</feature>
<dbReference type="eggNOG" id="COG3903">
    <property type="taxonomic scope" value="Bacteria"/>
</dbReference>
<dbReference type="PRINTS" id="PR00038">
    <property type="entry name" value="HTHLUXR"/>
</dbReference>
<evidence type="ECO:0000256" key="1">
    <source>
        <dbReference type="SAM" id="MobiDB-lite"/>
    </source>
</evidence>
<dbReference type="CDD" id="cd06170">
    <property type="entry name" value="LuxR_C_like"/>
    <property type="match status" value="1"/>
</dbReference>
<sequence>MGDGGLSTRRDLTTYVGRAEDETEVRRLLGAARLVTLTGPGGVGKTRLAFRVAGSVTRAFPDGVAVAGLAEVRDGTMVTRTLGDCLGLHDTAPRTTRDTVLAHLRDRRMLLVLDNCEHLVADCAELADVLLRGCPELVVLATSRCSLSVAGERVLPIAPLALPPKNVRTVEDAIASDAVRLFVDRARDVLPSFRLTEDNAASVAGLCRQLDGLPLAVELAAARVRVLSPGQIADRMTDSLALLTTGARSLPERHRSLRATIEWSHALCTDAERAAWECCSVFAGAFDLSAAEDVCAFPGPAGFAVLDAVDGLVDKSVLARVEGATGVRFRMLEALREFGQERLASAGTAEAVARRHRDHHARLLDHADAEWFGPRRHDWFARLSDRHADIRAALSWSLRTPDEAVTALEMASGVLEYWLARGASGEIREWLDRALAVAAEDAPGRAAAQARAALCAALHADLDGARRRLKLAEALGDEDALPCIRHAQAFVALLAVEPHALEKAAEAARVFEERGAVRSRLHPMFIQAVATAFRGDLAGARRLLEAMLRLCETAGDESYRSMALFGLGTVEICFGGDLDAGERAMRDALAIDLRGPDVLSAAYRVDGLAWASARRADWPGAAKLFGTAATLWDRCGAEPDIAVSLAHRELLRATREALGDPRFEELFAEGRRRNPHDVLAPASPGGPAEPPATAVLPPLTRRESEIARLVATGLSNREIAVRLVIAQRTAETHVLHILNKLDLANRTQVAVWVNEQLAARTGPGSGPR</sequence>
<dbReference type="Gene3D" id="3.40.50.300">
    <property type="entry name" value="P-loop containing nucleotide triphosphate hydrolases"/>
    <property type="match status" value="1"/>
</dbReference>
<dbReference type="InterPro" id="IPR016032">
    <property type="entry name" value="Sig_transdc_resp-reg_C-effctor"/>
</dbReference>
<dbReference type="SUPFAM" id="SSF46894">
    <property type="entry name" value="C-terminal effector domain of the bipartite response regulators"/>
    <property type="match status" value="1"/>
</dbReference>
<dbReference type="GO" id="GO:0003677">
    <property type="term" value="F:DNA binding"/>
    <property type="evidence" value="ECO:0007669"/>
    <property type="project" value="InterPro"/>
</dbReference>
<dbReference type="InterPro" id="IPR011990">
    <property type="entry name" value="TPR-like_helical_dom_sf"/>
</dbReference>
<dbReference type="Gene3D" id="1.25.40.10">
    <property type="entry name" value="Tetratricopeptide repeat domain"/>
    <property type="match status" value="1"/>
</dbReference>
<dbReference type="Gene3D" id="1.10.10.10">
    <property type="entry name" value="Winged helix-like DNA-binding domain superfamily/Winged helix DNA-binding domain"/>
    <property type="match status" value="1"/>
</dbReference>
<evidence type="ECO:0000313" key="3">
    <source>
        <dbReference type="EMBL" id="KDN21794.1"/>
    </source>
</evidence>
<dbReference type="eggNOG" id="COG2197">
    <property type="taxonomic scope" value="Bacteria"/>
</dbReference>
<feature type="domain" description="HTH luxR-type" evidence="2">
    <location>
        <begin position="692"/>
        <end position="757"/>
    </location>
</feature>
<dbReference type="AlphaFoldDB" id="A0A066UCE3"/>
<dbReference type="SUPFAM" id="SSF52540">
    <property type="entry name" value="P-loop containing nucleoside triphosphate hydrolases"/>
    <property type="match status" value="1"/>
</dbReference>
<dbReference type="InterPro" id="IPR027417">
    <property type="entry name" value="P-loop_NTPase"/>
</dbReference>